<dbReference type="STRING" id="469381.Dpep_0011"/>
<accession>D2Z287</accession>
<dbReference type="PANTHER" id="PTHR36180:SF2">
    <property type="entry name" value="BRO FAMILY PROTEIN"/>
    <property type="match status" value="1"/>
</dbReference>
<comment type="caution">
    <text evidence="2">The sequence shown here is derived from an EMBL/GenBank/DDBJ whole genome shotgun (WGS) entry which is preliminary data.</text>
</comment>
<name>D2Z287_9BACT</name>
<dbReference type="OrthoDB" id="9812611at2"/>
<dbReference type="eggNOG" id="COG3617">
    <property type="taxonomic scope" value="Bacteria"/>
</dbReference>
<sequence>MLEIKEKTGSKNVQGRELIKRAVNDVFSYRSSGLRDLPENVDRRTFYGWVVYVAWLYVNRMEAQGRSVDLSETVAVMERNDEKGEIRSAFDFFRAAESRREAGEMIDVLEANPVTGDSDVTLFEFERMVVRVVFINGNPWWVAKDVCDVLGLSDVSKSCSKLDEDEKLIRKLFVSGQNRDTLLISESGLYILIMRSNKPGAKRFKRWVTHELLPTIRKTGSYALPGVDPSKNGRKEELAEKRLAIMERNANCRMAKMILKGMDAFKDVMTKESKTVFMAKYGELVTDVDLTRLLPRSAEPMYSATDIGKECGVSAQVVGKVAKSHHLKSPAGEDGEYGYWIRSKSRYSSKEVNTFVYNERGREWFLDHFGITAMVE</sequence>
<feature type="domain" description="Bro-N" evidence="1">
    <location>
        <begin position="117"/>
        <end position="220"/>
    </location>
</feature>
<dbReference type="PANTHER" id="PTHR36180">
    <property type="entry name" value="DNA-BINDING PROTEIN-RELATED-RELATED"/>
    <property type="match status" value="1"/>
</dbReference>
<proteinExistence type="predicted"/>
<dbReference type="SMART" id="SM01040">
    <property type="entry name" value="Bro-N"/>
    <property type="match status" value="1"/>
</dbReference>
<reference evidence="2 3" key="1">
    <citation type="journal article" date="2010" name="Stand. Genomic Sci.">
        <title>Permanent draft genome sequence of Dethiosulfovibrio peptidovorans type strain (SEBR 4207).</title>
        <authorList>
            <person name="Labutti K."/>
            <person name="Mayilraj S."/>
            <person name="Clum A."/>
            <person name="Lucas S."/>
            <person name="Glavina Del Rio T."/>
            <person name="Nolan M."/>
            <person name="Tice H."/>
            <person name="Cheng J.F."/>
            <person name="Pitluck S."/>
            <person name="Liolios K."/>
            <person name="Ivanova N."/>
            <person name="Mavromatis K."/>
            <person name="Mikhailova N."/>
            <person name="Pati A."/>
            <person name="Goodwin L."/>
            <person name="Chen A."/>
            <person name="Palaniappan K."/>
            <person name="Land M."/>
            <person name="Hauser L."/>
            <person name="Chang Y.J."/>
            <person name="Jeffries C.D."/>
            <person name="Rohde M."/>
            <person name="Spring S."/>
            <person name="Goker M."/>
            <person name="Woyke T."/>
            <person name="Bristow J."/>
            <person name="Eisen J.A."/>
            <person name="Markowitz V."/>
            <person name="Hugenholtz P."/>
            <person name="Kyrpides N.C."/>
            <person name="Klenk H.P."/>
            <person name="Lapidus A."/>
        </authorList>
    </citation>
    <scope>NUCLEOTIDE SEQUENCE [LARGE SCALE GENOMIC DNA]</scope>
    <source>
        <strain evidence="2 3">DSM 11002</strain>
    </source>
</reference>
<dbReference type="InterPro" id="IPR003497">
    <property type="entry name" value="BRO_N_domain"/>
</dbReference>
<dbReference type="EMBL" id="ABTR02000001">
    <property type="protein sequence ID" value="EFC90043.1"/>
    <property type="molecule type" value="Genomic_DNA"/>
</dbReference>
<evidence type="ECO:0000313" key="3">
    <source>
        <dbReference type="Proteomes" id="UP000006427"/>
    </source>
</evidence>
<dbReference type="Proteomes" id="UP000006427">
    <property type="component" value="Unassembled WGS sequence"/>
</dbReference>
<dbReference type="PaxDb" id="469381-Dpep_0011"/>
<organism evidence="2 3">
    <name type="scientific">Dethiosulfovibrio peptidovorans DSM 11002</name>
    <dbReference type="NCBI Taxonomy" id="469381"/>
    <lineage>
        <taxon>Bacteria</taxon>
        <taxon>Thermotogati</taxon>
        <taxon>Synergistota</taxon>
        <taxon>Synergistia</taxon>
        <taxon>Synergistales</taxon>
        <taxon>Dethiosulfovibrionaceae</taxon>
        <taxon>Dethiosulfovibrio</taxon>
    </lineage>
</organism>
<protein>
    <submittedName>
        <fullName evidence="2">Prophage antirepressor</fullName>
    </submittedName>
</protein>
<keyword evidence="3" id="KW-1185">Reference proteome</keyword>
<gene>
    <name evidence="2" type="ORF">Dpep_0011</name>
</gene>
<evidence type="ECO:0000313" key="2">
    <source>
        <dbReference type="EMBL" id="EFC90043.1"/>
    </source>
</evidence>
<evidence type="ECO:0000259" key="1">
    <source>
        <dbReference type="PROSITE" id="PS51750"/>
    </source>
</evidence>
<dbReference type="PROSITE" id="PS51750">
    <property type="entry name" value="BRO_N"/>
    <property type="match status" value="1"/>
</dbReference>
<dbReference type="Pfam" id="PF02498">
    <property type="entry name" value="Bro-N"/>
    <property type="match status" value="1"/>
</dbReference>
<dbReference type="AlphaFoldDB" id="D2Z287"/>